<name>A0A3D8RNN8_9HELO</name>
<dbReference type="PANTHER" id="PTHR28064">
    <property type="entry name" value="INNER KINETOCHORE SUBUNIT NKP2"/>
    <property type="match status" value="1"/>
</dbReference>
<reference evidence="2 3" key="1">
    <citation type="journal article" date="2018" name="IMA Fungus">
        <title>IMA Genome-F 9: Draft genome sequence of Annulohypoxylon stygium, Aspergillus mulundensis, Berkeleyomyces basicola (syn. Thielaviopsis basicola), Ceratocystis smalleyi, two Cercospora beticola strains, Coleophoma cylindrospora, Fusarium fracticaudum, Phialophora cf. hyalina, and Morchella septimelata.</title>
        <authorList>
            <person name="Wingfield B.D."/>
            <person name="Bills G.F."/>
            <person name="Dong Y."/>
            <person name="Huang W."/>
            <person name="Nel W.J."/>
            <person name="Swalarsk-Parry B.S."/>
            <person name="Vaghefi N."/>
            <person name="Wilken P.M."/>
            <person name="An Z."/>
            <person name="de Beer Z.W."/>
            <person name="De Vos L."/>
            <person name="Chen L."/>
            <person name="Duong T.A."/>
            <person name="Gao Y."/>
            <person name="Hammerbacher A."/>
            <person name="Kikkert J.R."/>
            <person name="Li Y."/>
            <person name="Li H."/>
            <person name="Li K."/>
            <person name="Li Q."/>
            <person name="Liu X."/>
            <person name="Ma X."/>
            <person name="Naidoo K."/>
            <person name="Pethybridge S.J."/>
            <person name="Sun J."/>
            <person name="Steenkamp E.T."/>
            <person name="van der Nest M.A."/>
            <person name="van Wyk S."/>
            <person name="Wingfield M.J."/>
            <person name="Xiong C."/>
            <person name="Yue Q."/>
            <person name="Zhang X."/>
        </authorList>
    </citation>
    <scope>NUCLEOTIDE SEQUENCE [LARGE SCALE GENOMIC DNA]</scope>
    <source>
        <strain evidence="2 3">BP5796</strain>
    </source>
</reference>
<dbReference type="Pfam" id="PF09447">
    <property type="entry name" value="Cnl2_NKP2"/>
    <property type="match status" value="1"/>
</dbReference>
<evidence type="ECO:0000313" key="2">
    <source>
        <dbReference type="EMBL" id="RDW75566.1"/>
    </source>
</evidence>
<evidence type="ECO:0008006" key="4">
    <source>
        <dbReference type="Google" id="ProtNLM"/>
    </source>
</evidence>
<dbReference type="EMBL" id="PDLN01000009">
    <property type="protein sequence ID" value="RDW75566.1"/>
    <property type="molecule type" value="Genomic_DNA"/>
</dbReference>
<evidence type="ECO:0000313" key="3">
    <source>
        <dbReference type="Proteomes" id="UP000256328"/>
    </source>
</evidence>
<dbReference type="PANTHER" id="PTHR28064:SF1">
    <property type="entry name" value="INNER KINETOCHORE SUBUNIT NKP2"/>
    <property type="match status" value="1"/>
</dbReference>
<dbReference type="AlphaFoldDB" id="A0A3D8RNN8"/>
<feature type="coiled-coil region" evidence="1">
    <location>
        <begin position="119"/>
        <end position="146"/>
    </location>
</feature>
<keyword evidence="1" id="KW-0175">Coiled coil</keyword>
<protein>
    <recommendedName>
        <fullName evidence="4">Cnl2/NKP2 family protein</fullName>
    </recommendedName>
</protein>
<proteinExistence type="predicted"/>
<accession>A0A3D8RNN8</accession>
<gene>
    <name evidence="2" type="ORF">BP5796_06387</name>
</gene>
<sequence length="186" mass="21006">MAPAEATILSAFLLPPAPLPTIISLKSFTETFPKSQQSSPFIRLLYRDLQRQRAQLTEAIARNVEAEVRRGNAQRRAVVQERRLAEREKGDDEIEVEQILFGQTSRLPLTKPHSLASVLPELDGAAEDIEDEIRRMEEAADTMLEEMKHTIGNLSDLRYGRLANGQLRDQVLEGLARLETTCDKKQ</sequence>
<dbReference type="OrthoDB" id="2311687at2759"/>
<keyword evidence="3" id="KW-1185">Reference proteome</keyword>
<dbReference type="InterPro" id="IPR018565">
    <property type="entry name" value="Nkp2/Cnl2"/>
</dbReference>
<dbReference type="GO" id="GO:0007059">
    <property type="term" value="P:chromosome segregation"/>
    <property type="evidence" value="ECO:0007669"/>
    <property type="project" value="TreeGrafter"/>
</dbReference>
<dbReference type="Proteomes" id="UP000256328">
    <property type="component" value="Unassembled WGS sequence"/>
</dbReference>
<organism evidence="2 3">
    <name type="scientific">Coleophoma crateriformis</name>
    <dbReference type="NCBI Taxonomy" id="565419"/>
    <lineage>
        <taxon>Eukaryota</taxon>
        <taxon>Fungi</taxon>
        <taxon>Dikarya</taxon>
        <taxon>Ascomycota</taxon>
        <taxon>Pezizomycotina</taxon>
        <taxon>Leotiomycetes</taxon>
        <taxon>Helotiales</taxon>
        <taxon>Dermateaceae</taxon>
        <taxon>Coleophoma</taxon>
    </lineage>
</organism>
<dbReference type="GO" id="GO:0031511">
    <property type="term" value="C:Mis6-Sim4 complex"/>
    <property type="evidence" value="ECO:0007669"/>
    <property type="project" value="TreeGrafter"/>
</dbReference>
<evidence type="ECO:0000256" key="1">
    <source>
        <dbReference type="SAM" id="Coils"/>
    </source>
</evidence>
<comment type="caution">
    <text evidence="2">The sequence shown here is derived from an EMBL/GenBank/DDBJ whole genome shotgun (WGS) entry which is preliminary data.</text>
</comment>